<organism evidence="1 2">
    <name type="scientific">Staurois parvus</name>
    <dbReference type="NCBI Taxonomy" id="386267"/>
    <lineage>
        <taxon>Eukaryota</taxon>
        <taxon>Metazoa</taxon>
        <taxon>Chordata</taxon>
        <taxon>Craniata</taxon>
        <taxon>Vertebrata</taxon>
        <taxon>Euteleostomi</taxon>
        <taxon>Amphibia</taxon>
        <taxon>Batrachia</taxon>
        <taxon>Anura</taxon>
        <taxon>Neobatrachia</taxon>
        <taxon>Ranoidea</taxon>
        <taxon>Ranidae</taxon>
        <taxon>Staurois</taxon>
    </lineage>
</organism>
<gene>
    <name evidence="1" type="ORF">SPARVUS_LOCUS11839792</name>
</gene>
<evidence type="ECO:0000313" key="1">
    <source>
        <dbReference type="EMBL" id="CAI9595147.1"/>
    </source>
</evidence>
<comment type="caution">
    <text evidence="1">The sequence shown here is derived from an EMBL/GenBank/DDBJ whole genome shotgun (WGS) entry which is preliminary data.</text>
</comment>
<dbReference type="EMBL" id="CATNWA010016755">
    <property type="protein sequence ID" value="CAI9595147.1"/>
    <property type="molecule type" value="Genomic_DNA"/>
</dbReference>
<feature type="non-terminal residue" evidence="1">
    <location>
        <position position="1"/>
    </location>
</feature>
<dbReference type="Proteomes" id="UP001162483">
    <property type="component" value="Unassembled WGS sequence"/>
</dbReference>
<proteinExistence type="predicted"/>
<name>A0ABN9FH35_9NEOB</name>
<evidence type="ECO:0000313" key="2">
    <source>
        <dbReference type="Proteomes" id="UP001162483"/>
    </source>
</evidence>
<keyword evidence="2" id="KW-1185">Reference proteome</keyword>
<protein>
    <submittedName>
        <fullName evidence="1">Uncharacterized protein</fullName>
    </submittedName>
</protein>
<reference evidence="1" key="1">
    <citation type="submission" date="2023-05" db="EMBL/GenBank/DDBJ databases">
        <authorList>
            <person name="Stuckert A."/>
        </authorList>
    </citation>
    <scope>NUCLEOTIDE SEQUENCE</scope>
</reference>
<accession>A0ABN9FH35</accession>
<sequence length="73" mass="8134">LWRFPFTSCPIAKQQVRGNPSKLREFLGDPQVIRTSVPIERFPSIIFLGTTQQFPLLLDSIRGGLTTHGAPGQ</sequence>